<evidence type="ECO:0000313" key="2">
    <source>
        <dbReference type="Proteomes" id="UP000887565"/>
    </source>
</evidence>
<organism evidence="2 3">
    <name type="scientific">Romanomermis culicivorax</name>
    <name type="common">Nematode worm</name>
    <dbReference type="NCBI Taxonomy" id="13658"/>
    <lineage>
        <taxon>Eukaryota</taxon>
        <taxon>Metazoa</taxon>
        <taxon>Ecdysozoa</taxon>
        <taxon>Nematoda</taxon>
        <taxon>Enoplea</taxon>
        <taxon>Dorylaimia</taxon>
        <taxon>Mermithida</taxon>
        <taxon>Mermithoidea</taxon>
        <taxon>Mermithidae</taxon>
        <taxon>Romanomermis</taxon>
    </lineage>
</organism>
<feature type="region of interest" description="Disordered" evidence="1">
    <location>
        <begin position="1"/>
        <end position="35"/>
    </location>
</feature>
<dbReference type="WBParaSite" id="nRc.2.0.1.t32866-RA">
    <property type="protein sequence ID" value="nRc.2.0.1.t32866-RA"/>
    <property type="gene ID" value="nRc.2.0.1.g32866"/>
</dbReference>
<name>A0A915K3G8_ROMCU</name>
<sequence length="145" mass="17282">MVTKRVASDDKRPSKTPRLDRNLTEERTNEDEPQSIGTKVENIEKRTEAIDRVVRRTAVWIYHFPNMLQVLPAIAEKINMRWLDIFDSKNGSNRMKIDFVTLPEKLRITQFLKNLAPFNKERKSPTMWKDELTPRQLLEKKKRFE</sequence>
<dbReference type="AlphaFoldDB" id="A0A915K3G8"/>
<feature type="compositionally biased region" description="Basic and acidic residues" evidence="1">
    <location>
        <begin position="1"/>
        <end position="27"/>
    </location>
</feature>
<proteinExistence type="predicted"/>
<evidence type="ECO:0000313" key="3">
    <source>
        <dbReference type="WBParaSite" id="nRc.2.0.1.t32866-RA"/>
    </source>
</evidence>
<accession>A0A915K3G8</accession>
<keyword evidence="2" id="KW-1185">Reference proteome</keyword>
<dbReference type="Proteomes" id="UP000887565">
    <property type="component" value="Unplaced"/>
</dbReference>
<evidence type="ECO:0000256" key="1">
    <source>
        <dbReference type="SAM" id="MobiDB-lite"/>
    </source>
</evidence>
<protein>
    <submittedName>
        <fullName evidence="3">Uncharacterized protein</fullName>
    </submittedName>
</protein>
<reference evidence="3" key="1">
    <citation type="submission" date="2022-11" db="UniProtKB">
        <authorList>
            <consortium name="WormBaseParasite"/>
        </authorList>
    </citation>
    <scope>IDENTIFICATION</scope>
</reference>